<dbReference type="InterPro" id="IPR041573">
    <property type="entry name" value="Desmoplakin_Spectrin-like"/>
</dbReference>
<feature type="coiled-coil region" evidence="10">
    <location>
        <begin position="1296"/>
        <end position="1330"/>
    </location>
</feature>
<comment type="subcellular location">
    <subcellularLocation>
        <location evidence="2">Cell junction</location>
        <location evidence="2">Desmosome</location>
    </subcellularLocation>
    <subcellularLocation>
        <location evidence="1">Cell membrane</location>
    </subcellularLocation>
</comment>
<dbReference type="GO" id="GO:0060047">
    <property type="term" value="P:heart contraction"/>
    <property type="evidence" value="ECO:0007669"/>
    <property type="project" value="Ensembl"/>
</dbReference>
<dbReference type="InterPro" id="IPR041615">
    <property type="entry name" value="Desmoplakin_SH3"/>
</dbReference>
<dbReference type="Pfam" id="PF21019">
    <property type="entry name" value="Spectrin_3"/>
    <property type="match status" value="1"/>
</dbReference>
<dbReference type="GO" id="GO:0061436">
    <property type="term" value="P:establishment of skin barrier"/>
    <property type="evidence" value="ECO:0007669"/>
    <property type="project" value="Ensembl"/>
</dbReference>
<sequence>ENILSCPDSIICGDALKCAVVCFQRLIETSPWGDDQETLQQQLVKHQMFHSSIQRSDEMDRARDELHQNGDKASLNALDQEWDSLQKMSFSRSEWLQELQLIIEDISKEIMWVNYREEEELVFDWGERNIDLYIPKKQESYSQLMSALEGKERDLNRLKVKVDVALKNNHPASDKIEAYMDTLQTQWSWLLQITKCIHVHLKENAAYSQFFKEANETYGALQKEHETIRKKFTCDKDTSLDSLLELLAELEKEKEKILENKRQVQHLVNMSKSIVRLKPRNPEEKSSSTVIVRALCDFKQDQKVICKDNEGILKDNSQRSKWQVTGPGGLDMLVPSVCLLVPPPNPISISMAKKNDQYYEAILSIWNQLYINIKSLISWQYCCMDIENINSLTVAMLSRMSSEEYRSLIKQLETHYAEFRVNSHGSQMIEEEDLMTIESQYNGAQNHYEQLVVQLPSYTQYASTDYGKPPKILEINHLIKSFSHSLMELRTLRTRMESAEGSLNQHIHISLGDDKVRECGLRITELEVDGDILRIKDMILMEVEGMADADKAQFLRSDIGGITQRLGVLDSSLSAYLQRLRALRNLLESVSHGEDIVKVHEARLTEKDTTSLSPGEVEDYIMYLKNMKVELDQKRDVFDSMEAEMEKANNWNSQVGDSSLRCDMTLATYSELVGQLTNRWRRIHTQIDCRWDLEFYVPQLQQYKKDSTSLDEWIDSTQKRQKALQSTKIEDLETVVLHISQQKALNSEIKEKRRTLDSVLTESGDCVSSIKDYESDLAAYGSGLETLLNIPIKRTILTSPSTELNQEAVEMQTRYMELFTLSGDYYTYLGAMQKNMEELKIRNTRIDLLEEELRLLKGSIESNTTKNRQLQDALARYQLELSNSKEQLLSVENGNEDESRKRRLAEDRYNKQKEEYEILLRRAEKNMTDKEREAEQLRQRLADESARVRELQLETSKVRAVCIAEMRSLKLSYESQIQASHADIELLAAQREEAANEQKLQCDRMEAEKKDLQEELTRHWLSIGEAEEGRRRAEQQALSQLSVIAEEGRQRRDLEEQLESLIRQREADDARHRVELVELKKTLEDKSAQVAYVTHSLSEETRRRTTIEEGQNVLEETLAKLHMELASSSVSIAGLKECEEGLERMHFEIERQVSERSRAEQNIIRLQGRIKDLQSVRDVLESQVEVLRKSNQEEVNKRKMIETELEQTTITIREYSSNLNLLLKSQEKATTAEKRVEEELLRLKGELDQSLRQNKTSSEHLSQLSFELLALQQNLLQEQAFVKEANLCKENLYKSIEEKSEALNQNSVELQKWKENTETLTKERVRLEEVLLVVSHERDELLRSKLGNDEELVTQVSALEHQWQSSNRRSLDYKHLVTELSTEREKFKLEIEKTQKHHFTLINAAISISPFISYLQTTEDLERIKLSLESECHIKQRLQEENDRLKNEFRFLKDKYDSQESKTRQHDSDKDRFEQEINDLKGEIQRLRKDSEVIISRKTMATDLKAVREPPNLIFDGVRKTVTAKQLHDCGVLDELTFNKLLEGKKRVPAVSVDKKVILKGTGPIAGVVIASQKGTFSLSGPLSKMSLTEAKKGNLIPLDCADLLLDAQAATGHMIDPRLNQKLTVEEACDQGLVDENDRQRLLAAEAAAVGYHDPGTGQPLSAFQAMKKGLIDKSTALRLLQAQECTGGILDPTLSVFLPKDIAIERDLINEDIYRALNQRPELYMDPETELGASYISLKRRCQKEPNTGLLLLPVSKKLDPSKLVFDGVRKPVTAKQLNDCGPTFKELVKGDKTVPQVSLIKRDSLKGTGCISGVIAGKVGKMSFDDAKKQGLLSKESADLLLEAQAATGHIIDPRSNHSLTVEEACDKGVVAKEDRERLLAAEAAAIGYNDRSTSRPLSVFDAIKKGLVDMKTALTLLQAQESAGGILDPVKSVFLPKDTAIKHNLLDEELKHALNQQPEYYIDPETEKGVTYESLKRRCKTESHTGLILLPISGRQDPNKLIFDGTSLKGTGAIAAVIAGDHGKISFAEAKKQGLIPTDSANKLLEAQAATGHIIDPETNTKLTVEEACVKGVVAKEDRERLLAAESAAIGYNDRTTAKPLSVFEALNKGITEYDTGLLLLPISGKQDPNKLIFDGVRKPVTAQQLLDCGVLDKPTFNQLLKKEKTIPDVSKDKKISLKGTGAIAAVIAGDYGKMSFAEAKKQGLIPTDSANKLLEAQAATGHIIDPETNKKLTVEEACVKGVVAKEDRERLLAAESAAIGYTDRTTAKCLSVFEALKKGIVDKKNALTLLQAQESAGGILDPVNSVFLPRDTAIKGSRICRRHSRPGEQCFPTQRYRNKRQTYR</sequence>
<dbReference type="Pfam" id="PF17902">
    <property type="entry name" value="SH3_10"/>
    <property type="match status" value="1"/>
</dbReference>
<dbReference type="GO" id="GO:0007507">
    <property type="term" value="P:heart development"/>
    <property type="evidence" value="ECO:0007669"/>
    <property type="project" value="Ensembl"/>
</dbReference>
<dbReference type="SUPFAM" id="SSF75399">
    <property type="entry name" value="Plakin repeat"/>
    <property type="match status" value="4"/>
</dbReference>
<keyword evidence="5" id="KW-0597">Phosphoprotein</keyword>
<evidence type="ECO:0000256" key="4">
    <source>
        <dbReference type="ARBA" id="ARBA00022475"/>
    </source>
</evidence>
<dbReference type="InterPro" id="IPR035915">
    <property type="entry name" value="Plakin_repeat_sf"/>
</dbReference>
<keyword evidence="9" id="KW-0472">Membrane</keyword>
<dbReference type="Gene3D" id="2.30.30.40">
    <property type="entry name" value="SH3 Domains"/>
    <property type="match status" value="1"/>
</dbReference>
<feature type="coiled-coil region" evidence="10">
    <location>
        <begin position="1428"/>
        <end position="1490"/>
    </location>
</feature>
<dbReference type="SMART" id="SM00250">
    <property type="entry name" value="PLEC"/>
    <property type="match status" value="14"/>
</dbReference>
<feature type="coiled-coil region" evidence="10">
    <location>
        <begin position="1044"/>
        <end position="1071"/>
    </location>
</feature>
<dbReference type="GO" id="GO:0005886">
    <property type="term" value="C:plasma membrane"/>
    <property type="evidence" value="ECO:0007669"/>
    <property type="project" value="UniProtKB-SubCell"/>
</dbReference>
<reference evidence="13" key="1">
    <citation type="submission" date="2025-08" db="UniProtKB">
        <authorList>
            <consortium name="Ensembl"/>
        </authorList>
    </citation>
    <scope>IDENTIFICATION</scope>
</reference>
<dbReference type="GO" id="GO:0002934">
    <property type="term" value="P:desmosome organization"/>
    <property type="evidence" value="ECO:0007669"/>
    <property type="project" value="Ensembl"/>
</dbReference>
<dbReference type="SUPFAM" id="SSF46966">
    <property type="entry name" value="Spectrin repeat"/>
    <property type="match status" value="3"/>
</dbReference>
<evidence type="ECO:0000256" key="7">
    <source>
        <dbReference type="ARBA" id="ARBA00022949"/>
    </source>
</evidence>
<dbReference type="GeneTree" id="ENSGT00940000154843"/>
<feature type="domain" description="Desmoplakin spectrin-like" evidence="12">
    <location>
        <begin position="377"/>
        <end position="454"/>
    </location>
</feature>
<evidence type="ECO:0000256" key="8">
    <source>
        <dbReference type="ARBA" id="ARBA00023054"/>
    </source>
</evidence>
<dbReference type="Ensembl" id="ENSGMOT00000018620.2">
    <property type="protein sequence ID" value="ENSGMOP00000018173.2"/>
    <property type="gene ID" value="ENSGMOG00000016860.2"/>
</dbReference>
<evidence type="ECO:0000256" key="3">
    <source>
        <dbReference type="ARBA" id="ARBA00009109"/>
    </source>
</evidence>
<dbReference type="Gene3D" id="1.20.58.1060">
    <property type="match status" value="1"/>
</dbReference>
<evidence type="ECO:0000313" key="14">
    <source>
        <dbReference type="Proteomes" id="UP000694546"/>
    </source>
</evidence>
<keyword evidence="6" id="KW-0677">Repeat</keyword>
<dbReference type="GO" id="GO:0005198">
    <property type="term" value="F:structural molecule activity"/>
    <property type="evidence" value="ECO:0007669"/>
    <property type="project" value="TreeGrafter"/>
</dbReference>
<evidence type="ECO:0000313" key="13">
    <source>
        <dbReference type="Ensembl" id="ENSGMOP00000018173.2"/>
    </source>
</evidence>
<dbReference type="GO" id="GO:0005737">
    <property type="term" value="C:cytoplasm"/>
    <property type="evidence" value="ECO:0007669"/>
    <property type="project" value="TreeGrafter"/>
</dbReference>
<protein>
    <submittedName>
        <fullName evidence="13">Desmoplakin b</fullName>
    </submittedName>
</protein>
<dbReference type="Gene3D" id="1.20.58.60">
    <property type="match status" value="3"/>
</dbReference>
<dbReference type="Gene3D" id="3.90.1290.10">
    <property type="entry name" value="Plakin repeat"/>
    <property type="match status" value="4"/>
</dbReference>
<name>A0A8C4ZPH9_GADMO</name>
<keyword evidence="14" id="KW-1185">Reference proteome</keyword>
<feature type="coiled-coil region" evidence="10">
    <location>
        <begin position="860"/>
        <end position="954"/>
    </location>
</feature>
<evidence type="ECO:0000256" key="6">
    <source>
        <dbReference type="ARBA" id="ARBA00022737"/>
    </source>
</evidence>
<dbReference type="GO" id="GO:0042060">
    <property type="term" value="P:wound healing"/>
    <property type="evidence" value="ECO:0007669"/>
    <property type="project" value="TreeGrafter"/>
</dbReference>
<organism evidence="13 14">
    <name type="scientific">Gadus morhua</name>
    <name type="common">Atlantic cod</name>
    <dbReference type="NCBI Taxonomy" id="8049"/>
    <lineage>
        <taxon>Eukaryota</taxon>
        <taxon>Metazoa</taxon>
        <taxon>Chordata</taxon>
        <taxon>Craniata</taxon>
        <taxon>Vertebrata</taxon>
        <taxon>Euteleostomi</taxon>
        <taxon>Actinopterygii</taxon>
        <taxon>Neopterygii</taxon>
        <taxon>Teleostei</taxon>
        <taxon>Neoteleostei</taxon>
        <taxon>Acanthomorphata</taxon>
        <taxon>Zeiogadaria</taxon>
        <taxon>Gadariae</taxon>
        <taxon>Gadiformes</taxon>
        <taxon>Gadoidei</taxon>
        <taxon>Gadidae</taxon>
        <taxon>Gadus</taxon>
    </lineage>
</organism>
<feature type="coiled-coil region" evidence="10">
    <location>
        <begin position="141"/>
        <end position="168"/>
    </location>
</feature>
<dbReference type="GO" id="GO:0005882">
    <property type="term" value="C:intermediate filament"/>
    <property type="evidence" value="ECO:0007669"/>
    <property type="project" value="TreeGrafter"/>
</dbReference>
<feature type="coiled-coil region" evidence="10">
    <location>
        <begin position="1149"/>
        <end position="1190"/>
    </location>
</feature>
<evidence type="ECO:0000256" key="9">
    <source>
        <dbReference type="ARBA" id="ARBA00023136"/>
    </source>
</evidence>
<evidence type="ECO:0000256" key="5">
    <source>
        <dbReference type="ARBA" id="ARBA00022553"/>
    </source>
</evidence>
<comment type="similarity">
    <text evidence="3">Belongs to the plakin or cytolinker family.</text>
</comment>
<dbReference type="PANTHER" id="PTHR23169:SF26">
    <property type="entry name" value="DESMOPLAKIN"/>
    <property type="match status" value="1"/>
</dbReference>
<keyword evidence="4" id="KW-1003">Cell membrane</keyword>
<keyword evidence="8 10" id="KW-0175">Coiled coil</keyword>
<dbReference type="InterPro" id="IPR001101">
    <property type="entry name" value="Plectin_repeat"/>
</dbReference>
<dbReference type="PANTHER" id="PTHR23169">
    <property type="entry name" value="ENVOPLAKIN"/>
    <property type="match status" value="1"/>
</dbReference>
<dbReference type="GO" id="GO:0045104">
    <property type="term" value="P:intermediate filament cytoskeleton organization"/>
    <property type="evidence" value="ECO:0007669"/>
    <property type="project" value="InterPro"/>
</dbReference>
<evidence type="ECO:0000259" key="12">
    <source>
        <dbReference type="Pfam" id="PF18373"/>
    </source>
</evidence>
<evidence type="ECO:0000256" key="2">
    <source>
        <dbReference type="ARBA" id="ARBA00004568"/>
    </source>
</evidence>
<evidence type="ECO:0000256" key="1">
    <source>
        <dbReference type="ARBA" id="ARBA00004236"/>
    </source>
</evidence>
<evidence type="ECO:0000259" key="11">
    <source>
        <dbReference type="Pfam" id="PF17902"/>
    </source>
</evidence>
<feature type="coiled-coil region" evidence="10">
    <location>
        <begin position="988"/>
        <end position="1015"/>
    </location>
</feature>
<proteinExistence type="inferred from homology"/>
<reference evidence="13" key="2">
    <citation type="submission" date="2025-09" db="UniProtKB">
        <authorList>
            <consortium name="Ensembl"/>
        </authorList>
    </citation>
    <scope>IDENTIFICATION</scope>
</reference>
<evidence type="ECO:0000256" key="10">
    <source>
        <dbReference type="SAM" id="Coils"/>
    </source>
</evidence>
<dbReference type="InterPro" id="IPR018159">
    <property type="entry name" value="Spectrin/alpha-actinin"/>
</dbReference>
<dbReference type="Pfam" id="PF00681">
    <property type="entry name" value="Plectin"/>
    <property type="match status" value="7"/>
</dbReference>
<dbReference type="GO" id="GO:0031101">
    <property type="term" value="P:fin regeneration"/>
    <property type="evidence" value="ECO:0007669"/>
    <property type="project" value="Ensembl"/>
</dbReference>
<dbReference type="InterPro" id="IPR043197">
    <property type="entry name" value="Plakin"/>
</dbReference>
<accession>A0A8C4ZPH9</accession>
<feature type="domain" description="Desmoplakin SH3" evidence="11">
    <location>
        <begin position="277"/>
        <end position="342"/>
    </location>
</feature>
<dbReference type="Pfam" id="PF18373">
    <property type="entry name" value="Spectrin_2"/>
    <property type="match status" value="1"/>
</dbReference>
<keyword evidence="7" id="KW-0965">Cell junction</keyword>
<dbReference type="FunFam" id="3.90.1290.10:FF:000001">
    <property type="entry name" value="Plectin a"/>
    <property type="match status" value="3"/>
</dbReference>
<dbReference type="GO" id="GO:0098609">
    <property type="term" value="P:cell-cell adhesion"/>
    <property type="evidence" value="ECO:0007669"/>
    <property type="project" value="TreeGrafter"/>
</dbReference>
<dbReference type="SMART" id="SM00150">
    <property type="entry name" value="SPEC"/>
    <property type="match status" value="2"/>
</dbReference>
<feature type="coiled-coil region" evidence="10">
    <location>
        <begin position="211"/>
        <end position="267"/>
    </location>
</feature>
<dbReference type="Proteomes" id="UP000694546">
    <property type="component" value="Chromosome 12"/>
</dbReference>
<dbReference type="GO" id="GO:0030057">
    <property type="term" value="C:desmosome"/>
    <property type="evidence" value="ECO:0007669"/>
    <property type="project" value="UniProtKB-SubCell"/>
</dbReference>
<dbReference type="OMA" id="EESCNQR"/>
<dbReference type="GO" id="GO:0014704">
    <property type="term" value="C:intercalated disc"/>
    <property type="evidence" value="ECO:0007669"/>
    <property type="project" value="TreeGrafter"/>
</dbReference>